<dbReference type="GO" id="GO:0005524">
    <property type="term" value="F:ATP binding"/>
    <property type="evidence" value="ECO:0007669"/>
    <property type="project" value="UniProtKB-KW"/>
</dbReference>
<accession>A0A2A4Z1X9</accession>
<dbReference type="SMART" id="SM00382">
    <property type="entry name" value="AAA"/>
    <property type="match status" value="1"/>
</dbReference>
<proteinExistence type="predicted"/>
<keyword evidence="1" id="KW-0813">Transport</keyword>
<protein>
    <submittedName>
        <fullName evidence="5">ABC transporter ATP-binding protein</fullName>
    </submittedName>
</protein>
<dbReference type="InterPro" id="IPR003593">
    <property type="entry name" value="AAA+_ATPase"/>
</dbReference>
<evidence type="ECO:0000259" key="4">
    <source>
        <dbReference type="PROSITE" id="PS50893"/>
    </source>
</evidence>
<dbReference type="GO" id="GO:0005886">
    <property type="term" value="C:plasma membrane"/>
    <property type="evidence" value="ECO:0007669"/>
    <property type="project" value="TreeGrafter"/>
</dbReference>
<feature type="domain" description="ABC transporter" evidence="4">
    <location>
        <begin position="8"/>
        <end position="241"/>
    </location>
</feature>
<dbReference type="CDD" id="cd03219">
    <property type="entry name" value="ABC_Mj1267_LivG_branched"/>
    <property type="match status" value="1"/>
</dbReference>
<dbReference type="Gene3D" id="3.40.50.300">
    <property type="entry name" value="P-loop containing nucleotide triphosphate hydrolases"/>
    <property type="match status" value="1"/>
</dbReference>
<dbReference type="Pfam" id="PF00005">
    <property type="entry name" value="ABC_tran"/>
    <property type="match status" value="1"/>
</dbReference>
<dbReference type="GO" id="GO:1903806">
    <property type="term" value="P:L-isoleucine import across plasma membrane"/>
    <property type="evidence" value="ECO:0007669"/>
    <property type="project" value="TreeGrafter"/>
</dbReference>
<evidence type="ECO:0000313" key="5">
    <source>
        <dbReference type="EMBL" id="PCJ00566.1"/>
    </source>
</evidence>
<sequence length="249" mass="27061">MLFEENALTVTELSKSYGTFIVTNEISFNLGKGEALGIIGPNGAGKTTLFNLISGTTNSDKGSIQYFGQDITKVSARQRCHLGITRSFQVPQPFSGLTTYENVLVAAAFGQEISEAEAKDKAVEALELTSLTSKARQLAGSLTLLDRKRLELARSIATAPRLLLLDEIAGGLTETECNELIELIMTIKNNGVSIIWIEHVLHALLSVVDRIMVLDFGQKITEGKPEDIMKSPEVSSIYLGLDEENIDGQ</sequence>
<dbReference type="InterPro" id="IPR051120">
    <property type="entry name" value="ABC_AA/LPS_Transport"/>
</dbReference>
<dbReference type="PANTHER" id="PTHR45772:SF7">
    <property type="entry name" value="AMINO ACID ABC TRANSPORTER ATP-BINDING PROTEIN"/>
    <property type="match status" value="1"/>
</dbReference>
<dbReference type="GO" id="GO:1903805">
    <property type="term" value="P:L-valine import across plasma membrane"/>
    <property type="evidence" value="ECO:0007669"/>
    <property type="project" value="TreeGrafter"/>
</dbReference>
<dbReference type="GO" id="GO:0005304">
    <property type="term" value="F:L-valine transmembrane transporter activity"/>
    <property type="evidence" value="ECO:0007669"/>
    <property type="project" value="TreeGrafter"/>
</dbReference>
<comment type="caution">
    <text evidence="5">The sequence shown here is derived from an EMBL/GenBank/DDBJ whole genome shotgun (WGS) entry which is preliminary data.</text>
</comment>
<dbReference type="SUPFAM" id="SSF52540">
    <property type="entry name" value="P-loop containing nucleoside triphosphate hydrolases"/>
    <property type="match status" value="1"/>
</dbReference>
<dbReference type="GO" id="GO:0042941">
    <property type="term" value="P:D-alanine transmembrane transport"/>
    <property type="evidence" value="ECO:0007669"/>
    <property type="project" value="TreeGrafter"/>
</dbReference>
<dbReference type="PROSITE" id="PS50893">
    <property type="entry name" value="ABC_TRANSPORTER_2"/>
    <property type="match status" value="1"/>
</dbReference>
<evidence type="ECO:0000256" key="1">
    <source>
        <dbReference type="ARBA" id="ARBA00022448"/>
    </source>
</evidence>
<dbReference type="InterPro" id="IPR003439">
    <property type="entry name" value="ABC_transporter-like_ATP-bd"/>
</dbReference>
<dbReference type="AlphaFoldDB" id="A0A2A4Z1X9"/>
<dbReference type="GO" id="GO:0015192">
    <property type="term" value="F:L-phenylalanine transmembrane transporter activity"/>
    <property type="evidence" value="ECO:0007669"/>
    <property type="project" value="TreeGrafter"/>
</dbReference>
<dbReference type="GO" id="GO:0015188">
    <property type="term" value="F:L-isoleucine transmembrane transporter activity"/>
    <property type="evidence" value="ECO:0007669"/>
    <property type="project" value="TreeGrafter"/>
</dbReference>
<name>A0A2A4Z1X9_9PROT</name>
<gene>
    <name evidence="5" type="ORF">COB13_09680</name>
</gene>
<dbReference type="GO" id="GO:0016887">
    <property type="term" value="F:ATP hydrolysis activity"/>
    <property type="evidence" value="ECO:0007669"/>
    <property type="project" value="InterPro"/>
</dbReference>
<reference evidence="5" key="2">
    <citation type="journal article" date="2018" name="ISME J.">
        <title>A dynamic microbial community with high functional redundancy inhabits the cold, oxic subseafloor aquifer.</title>
        <authorList>
            <person name="Tully B.J."/>
            <person name="Wheat C.G."/>
            <person name="Glazer B.T."/>
            <person name="Huber J.A."/>
        </authorList>
    </citation>
    <scope>NUCLEOTIDE SEQUENCE</scope>
    <source>
        <strain evidence="5">NORP83</strain>
    </source>
</reference>
<reference key="1">
    <citation type="submission" date="2017-08" db="EMBL/GenBank/DDBJ databases">
        <title>A dynamic microbial community with high functional redundancy inhabits the cold, oxic subseafloor aquifer.</title>
        <authorList>
            <person name="Tully B.J."/>
            <person name="Wheat C.G."/>
            <person name="Glazer B.T."/>
            <person name="Huber J.A."/>
        </authorList>
    </citation>
    <scope>NUCLEOTIDE SEQUENCE [LARGE SCALE GENOMIC DNA]</scope>
</reference>
<evidence type="ECO:0000256" key="2">
    <source>
        <dbReference type="ARBA" id="ARBA00022741"/>
    </source>
</evidence>
<dbReference type="EMBL" id="NVUS01000011">
    <property type="protein sequence ID" value="PCJ00566.1"/>
    <property type="molecule type" value="Genomic_DNA"/>
</dbReference>
<evidence type="ECO:0000256" key="3">
    <source>
        <dbReference type="ARBA" id="ARBA00022840"/>
    </source>
</evidence>
<keyword evidence="3 5" id="KW-0067">ATP-binding</keyword>
<organism evidence="5">
    <name type="scientific">OCS116 cluster bacterium</name>
    <dbReference type="NCBI Taxonomy" id="2030921"/>
    <lineage>
        <taxon>Bacteria</taxon>
        <taxon>Pseudomonadati</taxon>
        <taxon>Pseudomonadota</taxon>
        <taxon>Alphaproteobacteria</taxon>
        <taxon>OCS116 cluster</taxon>
    </lineage>
</organism>
<dbReference type="GO" id="GO:0015808">
    <property type="term" value="P:L-alanine transport"/>
    <property type="evidence" value="ECO:0007669"/>
    <property type="project" value="TreeGrafter"/>
</dbReference>
<dbReference type="InterPro" id="IPR027417">
    <property type="entry name" value="P-loop_NTPase"/>
</dbReference>
<keyword evidence="2" id="KW-0547">Nucleotide-binding</keyword>
<dbReference type="PANTHER" id="PTHR45772">
    <property type="entry name" value="CONSERVED COMPONENT OF ABC TRANSPORTER FOR NATURAL AMINO ACIDS-RELATED"/>
    <property type="match status" value="1"/>
</dbReference>